<protein>
    <submittedName>
        <fullName evidence="2">Uncharacterized protein</fullName>
    </submittedName>
</protein>
<dbReference type="AlphaFoldDB" id="A0A835WD24"/>
<dbReference type="EMBL" id="JAEHOD010000027">
    <property type="protein sequence ID" value="KAG2445229.1"/>
    <property type="molecule type" value="Genomic_DNA"/>
</dbReference>
<sequence length="375" mass="37497">MQPLFPFQGVKPRGPTSPGPKSIFPPPKPATTVHTGSPKRVEPKIEPRVDAGGSSATKAQELAARIQQASINRASSVKKVKDLAAKLVVHAERQEEIRSRTMKKLEDVSHKLNREQVGTAGGPPPSQAKDQADARQQHVAGPAPDATSGVERAKSLASRLIEQVERQDTLCSKALSKLEEYADKLKQPVPTVRPVSVPAVAPAAAAAPPPAGTVAAPGLPTSSGAASALPASSTSSGPLPLPLGTMTVDVQAAVRARIAAHGDPVPATAALAQEIHAQAAARLAAAAALRRLPLGVTLPSQPGLGVGVVGGGAAAAAQQQPGSPAAGAAPGAATSQATEAPPVAEAQAPPEQPAAPLGTPAATVAAAFAPGVVRG</sequence>
<dbReference type="Proteomes" id="UP000613740">
    <property type="component" value="Unassembled WGS sequence"/>
</dbReference>
<evidence type="ECO:0000313" key="2">
    <source>
        <dbReference type="EMBL" id="KAG2445229.1"/>
    </source>
</evidence>
<evidence type="ECO:0000313" key="3">
    <source>
        <dbReference type="Proteomes" id="UP000613740"/>
    </source>
</evidence>
<name>A0A835WD24_9CHLO</name>
<feature type="region of interest" description="Disordered" evidence="1">
    <location>
        <begin position="93"/>
        <end position="154"/>
    </location>
</feature>
<feature type="compositionally biased region" description="Pro residues" evidence="1">
    <location>
        <begin position="15"/>
        <end position="29"/>
    </location>
</feature>
<gene>
    <name evidence="2" type="ORF">HYH02_008697</name>
</gene>
<comment type="caution">
    <text evidence="2">The sequence shown here is derived from an EMBL/GenBank/DDBJ whole genome shotgun (WGS) entry which is preliminary data.</text>
</comment>
<keyword evidence="3" id="KW-1185">Reference proteome</keyword>
<feature type="region of interest" description="Disordered" evidence="1">
    <location>
        <begin position="205"/>
        <end position="236"/>
    </location>
</feature>
<organism evidence="2 3">
    <name type="scientific">Chlamydomonas schloesseri</name>
    <dbReference type="NCBI Taxonomy" id="2026947"/>
    <lineage>
        <taxon>Eukaryota</taxon>
        <taxon>Viridiplantae</taxon>
        <taxon>Chlorophyta</taxon>
        <taxon>core chlorophytes</taxon>
        <taxon>Chlorophyceae</taxon>
        <taxon>CS clade</taxon>
        <taxon>Chlamydomonadales</taxon>
        <taxon>Chlamydomonadaceae</taxon>
        <taxon>Chlamydomonas</taxon>
    </lineage>
</organism>
<feature type="region of interest" description="Disordered" evidence="1">
    <location>
        <begin position="318"/>
        <end position="359"/>
    </location>
</feature>
<dbReference type="OrthoDB" id="10546962at2759"/>
<evidence type="ECO:0000256" key="1">
    <source>
        <dbReference type="SAM" id="MobiDB-lite"/>
    </source>
</evidence>
<reference evidence="2" key="1">
    <citation type="journal article" date="2020" name="bioRxiv">
        <title>Comparative genomics of Chlamydomonas.</title>
        <authorList>
            <person name="Craig R.J."/>
            <person name="Hasan A.R."/>
            <person name="Ness R.W."/>
            <person name="Keightley P.D."/>
        </authorList>
    </citation>
    <scope>NUCLEOTIDE SEQUENCE</scope>
    <source>
        <strain evidence="2">CCAP 11/173</strain>
    </source>
</reference>
<feature type="compositionally biased region" description="Basic and acidic residues" evidence="1">
    <location>
        <begin position="93"/>
        <end position="114"/>
    </location>
</feature>
<proteinExistence type="predicted"/>
<accession>A0A835WD24</accession>
<feature type="compositionally biased region" description="Basic and acidic residues" evidence="1">
    <location>
        <begin position="39"/>
        <end position="49"/>
    </location>
</feature>
<feature type="region of interest" description="Disordered" evidence="1">
    <location>
        <begin position="1"/>
        <end position="58"/>
    </location>
</feature>